<dbReference type="Proteomes" id="UP001195483">
    <property type="component" value="Unassembled WGS sequence"/>
</dbReference>
<proteinExistence type="predicted"/>
<feature type="region of interest" description="Disordered" evidence="1">
    <location>
        <begin position="361"/>
        <end position="446"/>
    </location>
</feature>
<evidence type="ECO:0000313" key="3">
    <source>
        <dbReference type="Proteomes" id="UP001195483"/>
    </source>
</evidence>
<dbReference type="AlphaFoldDB" id="A0AAE0VYU0"/>
<dbReference type="SUPFAM" id="SSF50044">
    <property type="entry name" value="SH3-domain"/>
    <property type="match status" value="1"/>
</dbReference>
<organism evidence="2 3">
    <name type="scientific">Potamilus streckersoni</name>
    <dbReference type="NCBI Taxonomy" id="2493646"/>
    <lineage>
        <taxon>Eukaryota</taxon>
        <taxon>Metazoa</taxon>
        <taxon>Spiralia</taxon>
        <taxon>Lophotrochozoa</taxon>
        <taxon>Mollusca</taxon>
        <taxon>Bivalvia</taxon>
        <taxon>Autobranchia</taxon>
        <taxon>Heteroconchia</taxon>
        <taxon>Palaeoheterodonta</taxon>
        <taxon>Unionida</taxon>
        <taxon>Unionoidea</taxon>
        <taxon>Unionidae</taxon>
        <taxon>Ambleminae</taxon>
        <taxon>Lampsilini</taxon>
        <taxon>Potamilus</taxon>
    </lineage>
</organism>
<dbReference type="EMBL" id="JAEAOA010001882">
    <property type="protein sequence ID" value="KAK3594227.1"/>
    <property type="molecule type" value="Genomic_DNA"/>
</dbReference>
<dbReference type="SUPFAM" id="SSF103657">
    <property type="entry name" value="BAR/IMD domain-like"/>
    <property type="match status" value="1"/>
</dbReference>
<evidence type="ECO:0008006" key="4">
    <source>
        <dbReference type="Google" id="ProtNLM"/>
    </source>
</evidence>
<reference evidence="2" key="1">
    <citation type="journal article" date="2021" name="Genome Biol. Evol.">
        <title>A High-Quality Reference Genome for a Parasitic Bivalve with Doubly Uniparental Inheritance (Bivalvia: Unionida).</title>
        <authorList>
            <person name="Smith C.H."/>
        </authorList>
    </citation>
    <scope>NUCLEOTIDE SEQUENCE</scope>
    <source>
        <strain evidence="2">CHS0354</strain>
    </source>
</reference>
<dbReference type="InterPro" id="IPR036028">
    <property type="entry name" value="SH3-like_dom_sf"/>
</dbReference>
<keyword evidence="3" id="KW-1185">Reference proteome</keyword>
<accession>A0AAE0VYU0</accession>
<protein>
    <recommendedName>
        <fullName evidence="4">SH3 domain-containing protein</fullName>
    </recommendedName>
</protein>
<reference evidence="2" key="3">
    <citation type="submission" date="2023-05" db="EMBL/GenBank/DDBJ databases">
        <authorList>
            <person name="Smith C.H."/>
        </authorList>
    </citation>
    <scope>NUCLEOTIDE SEQUENCE</scope>
    <source>
        <strain evidence="2">CHS0354</strain>
        <tissue evidence="2">Mantle</tissue>
    </source>
</reference>
<feature type="region of interest" description="Disordered" evidence="1">
    <location>
        <begin position="322"/>
        <end position="342"/>
    </location>
</feature>
<evidence type="ECO:0000256" key="1">
    <source>
        <dbReference type="SAM" id="MobiDB-lite"/>
    </source>
</evidence>
<reference evidence="2" key="2">
    <citation type="journal article" date="2021" name="Genome Biol. Evol.">
        <title>Developing a high-quality reference genome for a parasitic bivalve with doubly uniparental inheritance (Bivalvia: Unionida).</title>
        <authorList>
            <person name="Smith C.H."/>
        </authorList>
    </citation>
    <scope>NUCLEOTIDE SEQUENCE</scope>
    <source>
        <strain evidence="2">CHS0354</strain>
        <tissue evidence="2">Mantle</tissue>
    </source>
</reference>
<name>A0AAE0VYU0_9BIVA</name>
<dbReference type="InterPro" id="IPR027267">
    <property type="entry name" value="AH/BAR_dom_sf"/>
</dbReference>
<feature type="compositionally biased region" description="Polar residues" evidence="1">
    <location>
        <begin position="322"/>
        <end position="334"/>
    </location>
</feature>
<gene>
    <name evidence="2" type="ORF">CHS0354_031416</name>
</gene>
<feature type="compositionally biased region" description="Low complexity" evidence="1">
    <location>
        <begin position="368"/>
        <end position="379"/>
    </location>
</feature>
<sequence length="547" mass="62555">MVILPSNHVDELMSAYKNTEFHPSDLFIVEGALNVNNFSINFRRIISNIMSERAAIEVKYIKMLQHWMDHLGHKSLPKGIYREIFTCFYESTKRVADLHQDVYNRMMSGTGPYHVVAKKETAPRDYHPVFEETNQSFEQVLLKKRYLEAELKKRKVNFEKTSQAIEEIESQLAQRSRITSSRLRPGHKRPTKKVDSMRASVSQLRRQADIDKSRIESLMKEIQQFEVQSKKTLEGMNLTLCDLHKERLQLMVEQTKRFEDILRDLWEKPKCKSAKCERLRSNLEDMDWEQTVKDAWEEIQREAMKRNEVALSGISELFDIVPSSSRTPGLSTPVPSSPMRRVEGASNSLEMTIPDLLATDEHSAEPQSSHSSNSDDSSSLTIGFHCSSSESSVGPGGNPTGSDQAIETIHVPDVTKEDIGRRSPPFRARQFCPGYSTEDEQENQAPQNLEDGTKIERFCSNIESRHAEGRELGVLRNIRVISLQSYIGISPNELTLKKGQIIKQKLGADEDGYCYGWTRESRFSPKQYGKYPVVIVKAYDSDTKTNH</sequence>
<dbReference type="Gene3D" id="1.20.1270.60">
    <property type="entry name" value="Arfaptin homology (AH) domain/BAR domain"/>
    <property type="match status" value="1"/>
</dbReference>
<evidence type="ECO:0000313" key="2">
    <source>
        <dbReference type="EMBL" id="KAK3594227.1"/>
    </source>
</evidence>
<comment type="caution">
    <text evidence="2">The sequence shown here is derived from an EMBL/GenBank/DDBJ whole genome shotgun (WGS) entry which is preliminary data.</text>
</comment>